<keyword evidence="2" id="KW-1185">Reference proteome</keyword>
<evidence type="ECO:0000313" key="1">
    <source>
        <dbReference type="EMBL" id="CDW90899.1"/>
    </source>
</evidence>
<dbReference type="Proteomes" id="UP000039865">
    <property type="component" value="Unassembled WGS sequence"/>
</dbReference>
<evidence type="ECO:0000313" key="2">
    <source>
        <dbReference type="Proteomes" id="UP000039865"/>
    </source>
</evidence>
<name>A0A078B948_STYLE</name>
<protein>
    <submittedName>
        <fullName evidence="1">Uncharacterized protein</fullName>
    </submittedName>
</protein>
<proteinExistence type="predicted"/>
<sequence length="399" mass="46905">MLGGKYFFSKYTKINQYLSPNIESFYIDVKDKNLDSPESCMVFQEVEIPYTYSNPNEDYSNQVTQNIWTGEFRFASYFRYYLESKQYPTEVQFQSAKYIGCIGLIPQFDKPLENIIITLQTDPVEYTFNWPKDCNQNQLTFTWNIDRMVDIPSFIVVSNTSSTVTINLSPTVKNIGTYSLRFRFSIIGTPNIYVDGVIIVEIYPQIEYGKELSTEKCASKVTPALFQKSSSYFKYADMDQTEVSQFDTVGAICKFGYKDLIYSIHQNYFSATQSDTLIFFQHENNGRFFNQSSLRIYQKFLQADYLWIDPDNGDQYISGRTNYSPNHYPQLAAFILRIKHDYSYVFFKSYQAYQELEARMFQVDTTNNFIYWCLGFTLNNKWFWAISKHQQDDGSYLWG</sequence>
<organism evidence="1 2">
    <name type="scientific">Stylonychia lemnae</name>
    <name type="common">Ciliate</name>
    <dbReference type="NCBI Taxonomy" id="5949"/>
    <lineage>
        <taxon>Eukaryota</taxon>
        <taxon>Sar</taxon>
        <taxon>Alveolata</taxon>
        <taxon>Ciliophora</taxon>
        <taxon>Intramacronucleata</taxon>
        <taxon>Spirotrichea</taxon>
        <taxon>Stichotrichia</taxon>
        <taxon>Sporadotrichida</taxon>
        <taxon>Oxytrichidae</taxon>
        <taxon>Stylonychinae</taxon>
        <taxon>Stylonychia</taxon>
    </lineage>
</organism>
<gene>
    <name evidence="1" type="primary">Contig13701.g14616</name>
    <name evidence="1" type="ORF">STYLEM_20047</name>
</gene>
<dbReference type="EMBL" id="CCKQ01018897">
    <property type="protein sequence ID" value="CDW90899.1"/>
    <property type="molecule type" value="Genomic_DNA"/>
</dbReference>
<accession>A0A078B948</accession>
<reference evidence="1 2" key="1">
    <citation type="submission" date="2014-06" db="EMBL/GenBank/DDBJ databases">
        <authorList>
            <person name="Swart Estienne"/>
        </authorList>
    </citation>
    <scope>NUCLEOTIDE SEQUENCE [LARGE SCALE GENOMIC DNA]</scope>
    <source>
        <strain evidence="1 2">130c</strain>
    </source>
</reference>
<dbReference type="InParanoid" id="A0A078B948"/>
<dbReference type="AlphaFoldDB" id="A0A078B948"/>